<dbReference type="InterPro" id="IPR001763">
    <property type="entry name" value="Rhodanese-like_dom"/>
</dbReference>
<dbReference type="EMBL" id="JZYX01000045">
    <property type="protein sequence ID" value="KJN22783.1"/>
    <property type="molecule type" value="Genomic_DNA"/>
</dbReference>
<feature type="domain" description="Rhodanese" evidence="2">
    <location>
        <begin position="15"/>
        <end position="103"/>
    </location>
</feature>
<dbReference type="PROSITE" id="PS50206">
    <property type="entry name" value="RHODANESE_3"/>
    <property type="match status" value="1"/>
</dbReference>
<evidence type="ECO:0000256" key="1">
    <source>
        <dbReference type="SAM" id="Phobius"/>
    </source>
</evidence>
<dbReference type="AlphaFoldDB" id="A0A0F1AM57"/>
<dbReference type="RefSeq" id="WP_045286359.1">
    <property type="nucleotide sequence ID" value="NZ_JABUMZ010000118.1"/>
</dbReference>
<evidence type="ECO:0000313" key="3">
    <source>
        <dbReference type="EMBL" id="KJN22783.1"/>
    </source>
</evidence>
<gene>
    <name evidence="3" type="ORF">SS37_19230</name>
</gene>
<dbReference type="PANTHER" id="PTHR44086:SF10">
    <property type="entry name" value="THIOSULFATE SULFURTRANSFERASE_RHODANESE-LIKE DOMAIN-CONTAINING PROTEIN 3"/>
    <property type="match status" value="1"/>
</dbReference>
<organism evidence="3 4">
    <name type="scientific">Enterobacter sichuanensis</name>
    <dbReference type="NCBI Taxonomy" id="2071710"/>
    <lineage>
        <taxon>Bacteria</taxon>
        <taxon>Pseudomonadati</taxon>
        <taxon>Pseudomonadota</taxon>
        <taxon>Gammaproteobacteria</taxon>
        <taxon>Enterobacterales</taxon>
        <taxon>Enterobacteriaceae</taxon>
        <taxon>Enterobacter</taxon>
        <taxon>Enterobacter cloacae complex</taxon>
    </lineage>
</organism>
<dbReference type="Proteomes" id="UP000033352">
    <property type="component" value="Unassembled WGS sequence"/>
</dbReference>
<accession>A0A0F1AM57</accession>
<name>A0A0F1AM57_9ENTR</name>
<dbReference type="Gene3D" id="6.10.140.1340">
    <property type="match status" value="1"/>
</dbReference>
<reference evidence="3 4" key="1">
    <citation type="submission" date="2015-03" db="EMBL/GenBank/DDBJ databases">
        <authorList>
            <person name="McCorrison J."/>
            <person name="Sanka R."/>
            <person name="Adams M."/>
            <person name="Brinkac L."/>
            <person name="Nierman W."/>
            <person name="Sutton G."/>
            <person name="Nelson K."/>
            <person name="Kiedrowski L."/>
            <person name="Guerrero D."/>
            <person name="Bonomo R."/>
        </authorList>
    </citation>
    <scope>NUCLEOTIDE SEQUENCE [LARGE SCALE GENOMIC DNA]</scope>
    <source>
        <strain evidence="3 4">35699</strain>
    </source>
</reference>
<protein>
    <submittedName>
        <fullName evidence="3">Membrane protein</fullName>
    </submittedName>
</protein>
<feature type="transmembrane region" description="Helical" evidence="1">
    <location>
        <begin position="139"/>
        <end position="163"/>
    </location>
</feature>
<dbReference type="PANTHER" id="PTHR44086">
    <property type="entry name" value="THIOSULFATE SULFURTRANSFERASE RDL2, MITOCHONDRIAL-RELATED"/>
    <property type="match status" value="1"/>
</dbReference>
<dbReference type="SUPFAM" id="SSF52821">
    <property type="entry name" value="Rhodanese/Cell cycle control phosphatase"/>
    <property type="match status" value="1"/>
</dbReference>
<keyword evidence="1" id="KW-0472">Membrane</keyword>
<dbReference type="SMART" id="SM00450">
    <property type="entry name" value="RHOD"/>
    <property type="match status" value="1"/>
</dbReference>
<keyword evidence="1" id="KW-1133">Transmembrane helix</keyword>
<feature type="transmembrane region" description="Helical" evidence="1">
    <location>
        <begin position="115"/>
        <end position="133"/>
    </location>
</feature>
<keyword evidence="1" id="KW-0812">Transmembrane</keyword>
<proteinExistence type="predicted"/>
<dbReference type="PATRIC" id="fig|1619248.3.peg.3348"/>
<dbReference type="Gene3D" id="3.40.250.10">
    <property type="entry name" value="Rhodanese-like domain"/>
    <property type="match status" value="1"/>
</dbReference>
<dbReference type="Pfam" id="PF11127">
    <property type="entry name" value="YgaP-like_TM"/>
    <property type="match status" value="1"/>
</dbReference>
<dbReference type="GO" id="GO:0004792">
    <property type="term" value="F:thiosulfate-cyanide sulfurtransferase activity"/>
    <property type="evidence" value="ECO:0007669"/>
    <property type="project" value="TreeGrafter"/>
</dbReference>
<comment type="caution">
    <text evidence="3">The sequence shown here is derived from an EMBL/GenBank/DDBJ whole genome shotgun (WGS) entry which is preliminary data.</text>
</comment>
<sequence length="173" mass="18130">MSLPLISPQQASARVAEGAKLIDIRDADEYAREHIPVAQSVPLDTLPAGLKAGAGDTIIFHCQSGARTSGNADRLARAAAPAQAFVIEGGLQGWKQAGLQTVEDRSQPLPLMRQVQIAAGLLILCGVVLGYSVSGGFFLLSGFVGAGLLFAGVTGFCGMARLLRVMPWNRRTS</sequence>
<dbReference type="InterPro" id="IPR036873">
    <property type="entry name" value="Rhodanese-like_dom_sf"/>
</dbReference>
<dbReference type="InterPro" id="IPR021309">
    <property type="entry name" value="YgaP-like_TM"/>
</dbReference>
<dbReference type="OrthoDB" id="1445766at2"/>
<evidence type="ECO:0000259" key="2">
    <source>
        <dbReference type="PROSITE" id="PS50206"/>
    </source>
</evidence>
<evidence type="ECO:0000313" key="4">
    <source>
        <dbReference type="Proteomes" id="UP000033352"/>
    </source>
</evidence>
<dbReference type="Pfam" id="PF00581">
    <property type="entry name" value="Rhodanese"/>
    <property type="match status" value="1"/>
</dbReference>